<accession>A0A543B0D6</accession>
<gene>
    <name evidence="3" type="ORF">FB566_3802</name>
</gene>
<keyword evidence="1" id="KW-1133">Transmembrane helix</keyword>
<name>A0A543B0D6_9ACTN</name>
<dbReference type="Pfam" id="PF03009">
    <property type="entry name" value="GDPD"/>
    <property type="match status" value="1"/>
</dbReference>
<evidence type="ECO:0000313" key="4">
    <source>
        <dbReference type="Proteomes" id="UP000317043"/>
    </source>
</evidence>
<sequence length="373" mass="41457">MIIRVLTRKVESAGRPTATVTSAPPDPIATPLPYSAVMSDNEPVSTRASRPWWRKKRYRFLMVLVLLVGFGYLNNSSLLVATPQEPPLLLAHRGVAQTFDMTDVDGDTCTAEIIDTPTHDLLENTIDSIAAAFDAGADLVEFDVHITADDRFAVFHDWELDCRTDGTGTTRDHTMAQLKQLDIGYGYTADGGATFPFRGEGVGLMPSMEEVLTEFPEQPLLMHIKSDDPREGQVLAERLAHLPDSRLELLTVYGGDAPIEQLRERMPGLRVMSKDIMMSCLLQYELYSWTGIVPEVCRNTQLHVPEGYAPLLWGWPVRFVDRMASVDTRVVLVAGSGDWSEGFDTVESLSRIPEGYTGLIWTNRITDIVGSVR</sequence>
<dbReference type="InterPro" id="IPR030395">
    <property type="entry name" value="GP_PDE_dom"/>
</dbReference>
<dbReference type="SUPFAM" id="SSF51695">
    <property type="entry name" value="PLC-like phosphodiesterases"/>
    <property type="match status" value="1"/>
</dbReference>
<dbReference type="GO" id="GO:0006629">
    <property type="term" value="P:lipid metabolic process"/>
    <property type="evidence" value="ECO:0007669"/>
    <property type="project" value="InterPro"/>
</dbReference>
<feature type="transmembrane region" description="Helical" evidence="1">
    <location>
        <begin position="60"/>
        <end position="81"/>
    </location>
</feature>
<dbReference type="Proteomes" id="UP000317043">
    <property type="component" value="Unassembled WGS sequence"/>
</dbReference>
<dbReference type="Gene3D" id="3.20.20.190">
    <property type="entry name" value="Phosphatidylinositol (PI) phosphodiesterase"/>
    <property type="match status" value="1"/>
</dbReference>
<feature type="domain" description="GP-PDE" evidence="2">
    <location>
        <begin position="87"/>
        <end position="372"/>
    </location>
</feature>
<comment type="caution">
    <text evidence="3">The sequence shown here is derived from an EMBL/GenBank/DDBJ whole genome shotgun (WGS) entry which is preliminary data.</text>
</comment>
<dbReference type="PROSITE" id="PS51704">
    <property type="entry name" value="GP_PDE"/>
    <property type="match status" value="1"/>
</dbReference>
<protein>
    <submittedName>
        <fullName evidence="3">Glycerophosphoryl diester phosphodiesterase</fullName>
    </submittedName>
</protein>
<dbReference type="GO" id="GO:0008081">
    <property type="term" value="F:phosphoric diester hydrolase activity"/>
    <property type="evidence" value="ECO:0007669"/>
    <property type="project" value="InterPro"/>
</dbReference>
<keyword evidence="1" id="KW-0812">Transmembrane</keyword>
<dbReference type="InParanoid" id="A0A543B0D6"/>
<reference evidence="3 4" key="1">
    <citation type="submission" date="2019-06" db="EMBL/GenBank/DDBJ databases">
        <title>Sequencing the genomes of 1000 actinobacteria strains.</title>
        <authorList>
            <person name="Klenk H.-P."/>
        </authorList>
    </citation>
    <scope>NUCLEOTIDE SEQUENCE [LARGE SCALE GENOMIC DNA]</scope>
    <source>
        <strain evidence="3 4">DSM 45928</strain>
    </source>
</reference>
<proteinExistence type="predicted"/>
<dbReference type="AlphaFoldDB" id="A0A543B0D6"/>
<keyword evidence="1" id="KW-0472">Membrane</keyword>
<dbReference type="InterPro" id="IPR017946">
    <property type="entry name" value="PLC-like_Pdiesterase_TIM-brl"/>
</dbReference>
<organism evidence="3 4">
    <name type="scientific">Stackebrandtia endophytica</name>
    <dbReference type="NCBI Taxonomy" id="1496996"/>
    <lineage>
        <taxon>Bacteria</taxon>
        <taxon>Bacillati</taxon>
        <taxon>Actinomycetota</taxon>
        <taxon>Actinomycetes</taxon>
        <taxon>Glycomycetales</taxon>
        <taxon>Glycomycetaceae</taxon>
        <taxon>Stackebrandtia</taxon>
    </lineage>
</organism>
<evidence type="ECO:0000256" key="1">
    <source>
        <dbReference type="SAM" id="Phobius"/>
    </source>
</evidence>
<keyword evidence="4" id="KW-1185">Reference proteome</keyword>
<dbReference type="PANTHER" id="PTHR43805">
    <property type="entry name" value="GLYCEROPHOSPHORYL DIESTER PHOSPHODIESTERASE"/>
    <property type="match status" value="1"/>
</dbReference>
<dbReference type="PANTHER" id="PTHR43805:SF1">
    <property type="entry name" value="GP-PDE DOMAIN-CONTAINING PROTEIN"/>
    <property type="match status" value="1"/>
</dbReference>
<evidence type="ECO:0000259" key="2">
    <source>
        <dbReference type="PROSITE" id="PS51704"/>
    </source>
</evidence>
<dbReference type="EMBL" id="VFOW01000001">
    <property type="protein sequence ID" value="TQL78220.1"/>
    <property type="molecule type" value="Genomic_DNA"/>
</dbReference>
<evidence type="ECO:0000313" key="3">
    <source>
        <dbReference type="EMBL" id="TQL78220.1"/>
    </source>
</evidence>